<proteinExistence type="inferred from homology"/>
<evidence type="ECO:0000259" key="15">
    <source>
        <dbReference type="Pfam" id="PF00117"/>
    </source>
</evidence>
<dbReference type="EMBL" id="AE017308">
    <property type="protein sequence ID" value="AAT27894.1"/>
    <property type="molecule type" value="Genomic_DNA"/>
</dbReference>
<dbReference type="PANTHER" id="PTHR11550">
    <property type="entry name" value="CTP SYNTHASE"/>
    <property type="match status" value="1"/>
</dbReference>
<accession>Q6KHN6</accession>
<feature type="domain" description="CTP synthase N-terminal" evidence="16">
    <location>
        <begin position="9"/>
        <end position="272"/>
    </location>
</feature>
<comment type="pathway">
    <text evidence="1">Pyrimidine metabolism; CTP biosynthesis via de novo pathway; CTP from UDP: step 2/2.</text>
</comment>
<evidence type="ECO:0000313" key="18">
    <source>
        <dbReference type="Proteomes" id="UP000009072"/>
    </source>
</evidence>
<dbReference type="CDD" id="cd01746">
    <property type="entry name" value="GATase1_CTP_Synthase"/>
    <property type="match status" value="1"/>
</dbReference>
<evidence type="ECO:0000259" key="16">
    <source>
        <dbReference type="Pfam" id="PF06418"/>
    </source>
</evidence>
<evidence type="ECO:0000256" key="2">
    <source>
        <dbReference type="ARBA" id="ARBA00007533"/>
    </source>
</evidence>
<dbReference type="NCBIfam" id="TIGR00337">
    <property type="entry name" value="PyrG"/>
    <property type="match status" value="1"/>
</dbReference>
<comment type="similarity">
    <text evidence="2">Belongs to the CTP synthase family.</text>
</comment>
<dbReference type="InterPro" id="IPR033828">
    <property type="entry name" value="GATase1_CTP_Synthase"/>
</dbReference>
<evidence type="ECO:0000256" key="1">
    <source>
        <dbReference type="ARBA" id="ARBA00005171"/>
    </source>
</evidence>
<evidence type="ECO:0000256" key="13">
    <source>
        <dbReference type="ARBA" id="ARBA00079941"/>
    </source>
</evidence>
<dbReference type="OrthoDB" id="9801107at2"/>
<dbReference type="STRING" id="267748.MMOB4080"/>
<keyword evidence="7" id="KW-0067">ATP-binding</keyword>
<dbReference type="Proteomes" id="UP000009072">
    <property type="component" value="Chromosome"/>
</dbReference>
<evidence type="ECO:0000256" key="5">
    <source>
        <dbReference type="ARBA" id="ARBA00022723"/>
    </source>
</evidence>
<dbReference type="NCBIfam" id="NF003792">
    <property type="entry name" value="PRK05380.1"/>
    <property type="match status" value="1"/>
</dbReference>
<dbReference type="SUPFAM" id="SSF52317">
    <property type="entry name" value="Class I glutamine amidotransferase-like"/>
    <property type="match status" value="1"/>
</dbReference>
<dbReference type="GO" id="GO:0019856">
    <property type="term" value="P:pyrimidine nucleobase biosynthetic process"/>
    <property type="evidence" value="ECO:0007669"/>
    <property type="project" value="TreeGrafter"/>
</dbReference>
<evidence type="ECO:0000256" key="3">
    <source>
        <dbReference type="ARBA" id="ARBA00012291"/>
    </source>
</evidence>
<organism evidence="17 18">
    <name type="scientific">Mycoplasma mobile (strain ATCC 43663 / 163K / NCTC 11711)</name>
    <name type="common">Mesomycoplasma mobile</name>
    <dbReference type="NCBI Taxonomy" id="267748"/>
    <lineage>
        <taxon>Bacteria</taxon>
        <taxon>Bacillati</taxon>
        <taxon>Mycoplasmatota</taxon>
        <taxon>Mycoplasmoidales</taxon>
        <taxon>Metamycoplasmataceae</taxon>
        <taxon>Mesomycoplasma</taxon>
    </lineage>
</organism>
<evidence type="ECO:0000256" key="10">
    <source>
        <dbReference type="ARBA" id="ARBA00022975"/>
    </source>
</evidence>
<dbReference type="GO" id="GO:0003883">
    <property type="term" value="F:CTP synthase activity"/>
    <property type="evidence" value="ECO:0007669"/>
    <property type="project" value="UniProtKB-EC"/>
</dbReference>
<feature type="domain" description="Glutamine amidotransferase" evidence="15">
    <location>
        <begin position="309"/>
        <end position="530"/>
    </location>
</feature>
<evidence type="ECO:0000256" key="6">
    <source>
        <dbReference type="ARBA" id="ARBA00022741"/>
    </source>
</evidence>
<dbReference type="InterPro" id="IPR004468">
    <property type="entry name" value="CTP_synthase"/>
</dbReference>
<evidence type="ECO:0000256" key="8">
    <source>
        <dbReference type="ARBA" id="ARBA00022842"/>
    </source>
</evidence>
<dbReference type="HOGENOM" id="CLU_011675_5_0_14"/>
<dbReference type="Pfam" id="PF00117">
    <property type="entry name" value="GATase"/>
    <property type="match status" value="1"/>
</dbReference>
<dbReference type="SUPFAM" id="SSF52540">
    <property type="entry name" value="P-loop containing nucleoside triphosphate hydrolases"/>
    <property type="match status" value="1"/>
</dbReference>
<dbReference type="GO" id="GO:0005524">
    <property type="term" value="F:ATP binding"/>
    <property type="evidence" value="ECO:0007669"/>
    <property type="project" value="UniProtKB-KW"/>
</dbReference>
<dbReference type="eggNOG" id="COG0504">
    <property type="taxonomic scope" value="Bacteria"/>
</dbReference>
<dbReference type="EC" id="6.3.4.2" evidence="3"/>
<dbReference type="KEGG" id="mmo:MMOB4080"/>
<dbReference type="InterPro" id="IPR017456">
    <property type="entry name" value="CTP_synthase_N"/>
</dbReference>
<reference evidence="17 18" key="1">
    <citation type="journal article" date="2004" name="Genome Res.">
        <title>The complete genome and proteome of Mycoplasma mobile.</title>
        <authorList>
            <person name="Jaffe J.D."/>
            <person name="Stange-Thomann N."/>
            <person name="Smith C."/>
            <person name="DeCaprio D."/>
            <person name="Fisher S."/>
            <person name="Butler J."/>
            <person name="Calvo S."/>
            <person name="Elkins T."/>
            <person name="FitzGerald M.G."/>
            <person name="Hafez N."/>
            <person name="Kodira C.D."/>
            <person name="Major J."/>
            <person name="Wang S."/>
            <person name="Wilkinson J."/>
            <person name="Nicol R."/>
            <person name="Nusbaum C."/>
            <person name="Birren B."/>
            <person name="Berg H.C."/>
            <person name="Church G.M."/>
        </authorList>
    </citation>
    <scope>NUCLEOTIDE SEQUENCE [LARGE SCALE GENOMIC DNA]</scope>
    <source>
        <strain evidence="18">ATCC 43663 / 163K / NCTC 11711</strain>
    </source>
</reference>
<dbReference type="CDD" id="cd03113">
    <property type="entry name" value="CTPS_N"/>
    <property type="match status" value="1"/>
</dbReference>
<dbReference type="UniPathway" id="UPA00159">
    <property type="reaction ID" value="UER00277"/>
</dbReference>
<comment type="catalytic activity">
    <reaction evidence="11">
        <text>UTP + L-glutamine + ATP + H2O = CTP + L-glutamate + ADP + phosphate + 2 H(+)</text>
        <dbReference type="Rhea" id="RHEA:26426"/>
        <dbReference type="ChEBI" id="CHEBI:15377"/>
        <dbReference type="ChEBI" id="CHEBI:15378"/>
        <dbReference type="ChEBI" id="CHEBI:29985"/>
        <dbReference type="ChEBI" id="CHEBI:30616"/>
        <dbReference type="ChEBI" id="CHEBI:37563"/>
        <dbReference type="ChEBI" id="CHEBI:43474"/>
        <dbReference type="ChEBI" id="CHEBI:46398"/>
        <dbReference type="ChEBI" id="CHEBI:58359"/>
        <dbReference type="ChEBI" id="CHEBI:456216"/>
        <dbReference type="EC" id="6.3.4.2"/>
    </reaction>
</comment>
<dbReference type="Gene3D" id="3.40.50.300">
    <property type="entry name" value="P-loop containing nucleotide triphosphate hydrolases"/>
    <property type="match status" value="1"/>
</dbReference>
<dbReference type="AlphaFoldDB" id="Q6KHN6"/>
<dbReference type="InterPro" id="IPR017926">
    <property type="entry name" value="GATASE"/>
</dbReference>
<name>Q6KHN6_MYCM1</name>
<protein>
    <recommendedName>
        <fullName evidence="3">CTP synthase (glutamine hydrolyzing)</fullName>
        <ecNumber evidence="3">6.3.4.2</ecNumber>
    </recommendedName>
    <alternativeName>
        <fullName evidence="13">Cytidine 5'-triphosphate synthase</fullName>
    </alternativeName>
    <alternativeName>
        <fullName evidence="14">Cytidine triphosphate synthetase</fullName>
    </alternativeName>
    <alternativeName>
        <fullName evidence="12">UTP--ammonia ligase</fullName>
    </alternativeName>
</protein>
<keyword evidence="18" id="KW-1185">Reference proteome</keyword>
<sequence>MEEKMSKTKFIFVTGGVVSGLGKGVSAASLGNILKARGFSIFVQKLDPYLNVDPGVMSPYEHGEVFVTSDGGETDLDLGHYERFINTKFTKESNYTSGSILNNIIQREREGEFLGKTVQVIPHVTDEIIAVIKNAANKYQPDFIITEIGGTVGDIESNPFFYAIAQLGAKNRDDIFFIHVSYIIYLQSSQEWKTKPSQVSLEKLRSFGINANMLFLRSEKELPSFIREKASTFSLLSYENVIPIPDSSSIYKIPLYLEAQNVAKIILDHFKMENPIPNLEKWEKFVNLIDKPKGLEIKLAMLGKYTEFPDAYKSIVEALFVSSTYENVKVVLTWLSSENIKEDNIELTLGKFDGVVILPGFGIRGWHGKIVASSWLKKVNIPTFGICLGFQAMVIAQAREKGIKDADSAEFSKKGTMVLNTIQESTKGSSLGGTLRLGEYDVNVEKNTLAFDIYKSTKISERHRHRYEVQPEFQKILSDDEFIFSGFNKKLNTPEICEVKNLDFYLGTQYHPEFNSTPLEPQKLFSAFIQSIKKRKLNSK</sequence>
<dbReference type="FunFam" id="3.40.50.300:FF:000009">
    <property type="entry name" value="CTP synthase"/>
    <property type="match status" value="1"/>
</dbReference>
<dbReference type="Pfam" id="PF06418">
    <property type="entry name" value="CTP_synth_N"/>
    <property type="match status" value="1"/>
</dbReference>
<dbReference type="Gene3D" id="3.40.50.880">
    <property type="match status" value="1"/>
</dbReference>
<evidence type="ECO:0000256" key="4">
    <source>
        <dbReference type="ARBA" id="ARBA00022598"/>
    </source>
</evidence>
<dbReference type="InterPro" id="IPR029062">
    <property type="entry name" value="Class_I_gatase-like"/>
</dbReference>
<keyword evidence="9" id="KW-0315">Glutamine amidotransferase</keyword>
<keyword evidence="10" id="KW-0665">Pyrimidine biosynthesis</keyword>
<gene>
    <name evidence="17" type="primary">pyrG</name>
    <name evidence="17" type="ordered locus">MMOB4080</name>
</gene>
<dbReference type="PANTHER" id="PTHR11550:SF0">
    <property type="entry name" value="CTP SYNTHASE-RELATED"/>
    <property type="match status" value="1"/>
</dbReference>
<dbReference type="GO" id="GO:0046872">
    <property type="term" value="F:metal ion binding"/>
    <property type="evidence" value="ECO:0007669"/>
    <property type="project" value="UniProtKB-KW"/>
</dbReference>
<dbReference type="PROSITE" id="PS51273">
    <property type="entry name" value="GATASE_TYPE_1"/>
    <property type="match status" value="1"/>
</dbReference>
<evidence type="ECO:0000256" key="11">
    <source>
        <dbReference type="ARBA" id="ARBA00047781"/>
    </source>
</evidence>
<keyword evidence="5" id="KW-0479">Metal-binding</keyword>
<dbReference type="GO" id="GO:0042802">
    <property type="term" value="F:identical protein binding"/>
    <property type="evidence" value="ECO:0007669"/>
    <property type="project" value="TreeGrafter"/>
</dbReference>
<evidence type="ECO:0000313" key="17">
    <source>
        <dbReference type="EMBL" id="AAT27894.1"/>
    </source>
</evidence>
<evidence type="ECO:0000256" key="7">
    <source>
        <dbReference type="ARBA" id="ARBA00022840"/>
    </source>
</evidence>
<dbReference type="InterPro" id="IPR027417">
    <property type="entry name" value="P-loop_NTPase"/>
</dbReference>
<keyword evidence="4 17" id="KW-0436">Ligase</keyword>
<dbReference type="GO" id="GO:0005829">
    <property type="term" value="C:cytosol"/>
    <property type="evidence" value="ECO:0007669"/>
    <property type="project" value="TreeGrafter"/>
</dbReference>
<keyword evidence="6" id="KW-0547">Nucleotide-binding</keyword>
<evidence type="ECO:0000256" key="9">
    <source>
        <dbReference type="ARBA" id="ARBA00022962"/>
    </source>
</evidence>
<evidence type="ECO:0000256" key="14">
    <source>
        <dbReference type="ARBA" id="ARBA00083191"/>
    </source>
</evidence>
<keyword evidence="8" id="KW-0460">Magnesium</keyword>
<dbReference type="GO" id="GO:0044210">
    <property type="term" value="P:'de novo' CTP biosynthetic process"/>
    <property type="evidence" value="ECO:0007669"/>
    <property type="project" value="UniProtKB-UniPathway"/>
</dbReference>
<evidence type="ECO:0000256" key="12">
    <source>
        <dbReference type="ARBA" id="ARBA00075170"/>
    </source>
</evidence>